<evidence type="ECO:0000313" key="7">
    <source>
        <dbReference type="EMBL" id="OGY12134.1"/>
    </source>
</evidence>
<keyword evidence="4 5" id="KW-0472">Membrane</keyword>
<sequence>MATLIVSVLFGSVIAYFATQNTERLSLNFWNYSVPGIPVYVVVVGGLLAGLLLSWVISLVNSIITAFTIRGKESTIKDYRKENAELTKKSINWNLKILDLWPRQMTLVTTNPCENFS</sequence>
<accession>A0A1G1V9K6</accession>
<keyword evidence="3 5" id="KW-1133">Transmembrane helix</keyword>
<feature type="transmembrane region" description="Helical" evidence="5">
    <location>
        <begin position="39"/>
        <end position="67"/>
    </location>
</feature>
<gene>
    <name evidence="7" type="ORF">A3D26_04050</name>
</gene>
<dbReference type="EMBL" id="MHBZ01000006">
    <property type="protein sequence ID" value="OGY12134.1"/>
    <property type="molecule type" value="Genomic_DNA"/>
</dbReference>
<organism evidence="7 8">
    <name type="scientific">Candidatus Blackburnbacteria bacterium RIFCSPHIGHO2_02_FULL_44_20</name>
    <dbReference type="NCBI Taxonomy" id="1797516"/>
    <lineage>
        <taxon>Bacteria</taxon>
        <taxon>Candidatus Blackburniibacteriota</taxon>
    </lineage>
</organism>
<keyword evidence="2 5" id="KW-0812">Transmembrane</keyword>
<evidence type="ECO:0000256" key="1">
    <source>
        <dbReference type="ARBA" id="ARBA00022475"/>
    </source>
</evidence>
<keyword evidence="1" id="KW-1003">Cell membrane</keyword>
<dbReference type="InterPro" id="IPR010445">
    <property type="entry name" value="LapA_dom"/>
</dbReference>
<dbReference type="Pfam" id="PF06305">
    <property type="entry name" value="LapA_dom"/>
    <property type="match status" value="1"/>
</dbReference>
<evidence type="ECO:0000256" key="4">
    <source>
        <dbReference type="ARBA" id="ARBA00023136"/>
    </source>
</evidence>
<feature type="domain" description="Lipopolysaccharide assembly protein A" evidence="6">
    <location>
        <begin position="20"/>
        <end position="83"/>
    </location>
</feature>
<proteinExistence type="predicted"/>
<evidence type="ECO:0000256" key="3">
    <source>
        <dbReference type="ARBA" id="ARBA00022989"/>
    </source>
</evidence>
<comment type="caution">
    <text evidence="7">The sequence shown here is derived from an EMBL/GenBank/DDBJ whole genome shotgun (WGS) entry which is preliminary data.</text>
</comment>
<protein>
    <recommendedName>
        <fullName evidence="6">Lipopolysaccharide assembly protein A domain-containing protein</fullName>
    </recommendedName>
</protein>
<reference evidence="7 8" key="1">
    <citation type="journal article" date="2016" name="Nat. Commun.">
        <title>Thousands of microbial genomes shed light on interconnected biogeochemical processes in an aquifer system.</title>
        <authorList>
            <person name="Anantharaman K."/>
            <person name="Brown C.T."/>
            <person name="Hug L.A."/>
            <person name="Sharon I."/>
            <person name="Castelle C.J."/>
            <person name="Probst A.J."/>
            <person name="Thomas B.C."/>
            <person name="Singh A."/>
            <person name="Wilkins M.J."/>
            <person name="Karaoz U."/>
            <person name="Brodie E.L."/>
            <person name="Williams K.H."/>
            <person name="Hubbard S.S."/>
            <person name="Banfield J.F."/>
        </authorList>
    </citation>
    <scope>NUCLEOTIDE SEQUENCE [LARGE SCALE GENOMIC DNA]</scope>
</reference>
<name>A0A1G1V9K6_9BACT</name>
<evidence type="ECO:0000256" key="2">
    <source>
        <dbReference type="ARBA" id="ARBA00022692"/>
    </source>
</evidence>
<evidence type="ECO:0000313" key="8">
    <source>
        <dbReference type="Proteomes" id="UP000178319"/>
    </source>
</evidence>
<dbReference type="GO" id="GO:0005886">
    <property type="term" value="C:plasma membrane"/>
    <property type="evidence" value="ECO:0007669"/>
    <property type="project" value="InterPro"/>
</dbReference>
<evidence type="ECO:0000259" key="6">
    <source>
        <dbReference type="Pfam" id="PF06305"/>
    </source>
</evidence>
<dbReference type="AlphaFoldDB" id="A0A1G1V9K6"/>
<evidence type="ECO:0000256" key="5">
    <source>
        <dbReference type="SAM" id="Phobius"/>
    </source>
</evidence>
<dbReference type="Proteomes" id="UP000178319">
    <property type="component" value="Unassembled WGS sequence"/>
</dbReference>